<sequence length="49" mass="5020">MLAKLTRSIAAISVQSIVSFLATGLTLAVGIVGAGIVISVIYQALLTQF</sequence>
<feature type="transmembrane region" description="Helical" evidence="1">
    <location>
        <begin position="20"/>
        <end position="45"/>
    </location>
</feature>
<gene>
    <name evidence="2" type="ORF">RI532_03950</name>
</gene>
<dbReference type="EMBL" id="JAVLAM010000001">
    <property type="protein sequence ID" value="MDT7013580.1"/>
    <property type="molecule type" value="Genomic_DNA"/>
</dbReference>
<name>A0AAW8W4W3_9LACO</name>
<dbReference type="Proteomes" id="UP001254075">
    <property type="component" value="Unassembled WGS sequence"/>
</dbReference>
<organism evidence="2 3">
    <name type="scientific">Levilactobacillus namurensis</name>
    <dbReference type="NCBI Taxonomy" id="380393"/>
    <lineage>
        <taxon>Bacteria</taxon>
        <taxon>Bacillati</taxon>
        <taxon>Bacillota</taxon>
        <taxon>Bacilli</taxon>
        <taxon>Lactobacillales</taxon>
        <taxon>Lactobacillaceae</taxon>
        <taxon>Levilactobacillus</taxon>
    </lineage>
</organism>
<accession>A0AAW8W4W3</accession>
<keyword evidence="1" id="KW-0472">Membrane</keyword>
<proteinExistence type="predicted"/>
<evidence type="ECO:0000313" key="2">
    <source>
        <dbReference type="EMBL" id="MDT7013580.1"/>
    </source>
</evidence>
<dbReference type="AlphaFoldDB" id="A0AAW8W4W3"/>
<keyword evidence="1" id="KW-1133">Transmembrane helix</keyword>
<evidence type="ECO:0000256" key="1">
    <source>
        <dbReference type="SAM" id="Phobius"/>
    </source>
</evidence>
<comment type="caution">
    <text evidence="2">The sequence shown here is derived from an EMBL/GenBank/DDBJ whole genome shotgun (WGS) entry which is preliminary data.</text>
</comment>
<protein>
    <submittedName>
        <fullName evidence="2">Uncharacterized protein</fullName>
    </submittedName>
</protein>
<dbReference type="RefSeq" id="WP_313844674.1">
    <property type="nucleotide sequence ID" value="NZ_JAVLAM010000001.1"/>
</dbReference>
<reference evidence="2" key="1">
    <citation type="submission" date="2023-08" db="EMBL/GenBank/DDBJ databases">
        <authorList>
            <person name="Page C.A."/>
            <person name="Perez-Diaz I.M."/>
        </authorList>
    </citation>
    <scope>NUCLEOTIDE SEQUENCE</scope>
    <source>
        <strain evidence="2">3.8.38</strain>
    </source>
</reference>
<evidence type="ECO:0000313" key="3">
    <source>
        <dbReference type="Proteomes" id="UP001254075"/>
    </source>
</evidence>
<keyword evidence="1" id="KW-0812">Transmembrane</keyword>